<protein>
    <recommendedName>
        <fullName evidence="1">Reverse transcriptase Ty1/copia-type domain-containing protein</fullName>
    </recommendedName>
</protein>
<feature type="domain" description="Reverse transcriptase Ty1/copia-type" evidence="1">
    <location>
        <begin position="6"/>
        <end position="84"/>
    </location>
</feature>
<proteinExistence type="predicted"/>
<organism evidence="2 3">
    <name type="scientific">Dryococelus australis</name>
    <dbReference type="NCBI Taxonomy" id="614101"/>
    <lineage>
        <taxon>Eukaryota</taxon>
        <taxon>Metazoa</taxon>
        <taxon>Ecdysozoa</taxon>
        <taxon>Arthropoda</taxon>
        <taxon>Hexapoda</taxon>
        <taxon>Insecta</taxon>
        <taxon>Pterygota</taxon>
        <taxon>Neoptera</taxon>
        <taxon>Polyneoptera</taxon>
        <taxon>Phasmatodea</taxon>
        <taxon>Verophasmatodea</taxon>
        <taxon>Anareolatae</taxon>
        <taxon>Phasmatidae</taxon>
        <taxon>Eurycanthinae</taxon>
        <taxon>Dryococelus</taxon>
    </lineage>
</organism>
<dbReference type="EMBL" id="JARBHB010000008">
    <property type="protein sequence ID" value="KAJ8877177.1"/>
    <property type="molecule type" value="Genomic_DNA"/>
</dbReference>
<evidence type="ECO:0000259" key="1">
    <source>
        <dbReference type="Pfam" id="PF07727"/>
    </source>
</evidence>
<comment type="caution">
    <text evidence="2">The sequence shown here is derived from an EMBL/GenBank/DDBJ whole genome shotgun (WGS) entry which is preliminary data.</text>
</comment>
<name>A0ABQ9GYT6_9NEOP</name>
<evidence type="ECO:0000313" key="2">
    <source>
        <dbReference type="EMBL" id="KAJ8877177.1"/>
    </source>
</evidence>
<accession>A0ABQ9GYT6</accession>
<reference evidence="2 3" key="1">
    <citation type="submission" date="2023-02" db="EMBL/GenBank/DDBJ databases">
        <title>LHISI_Scaffold_Assembly.</title>
        <authorList>
            <person name="Stuart O.P."/>
            <person name="Cleave R."/>
            <person name="Magrath M.J.L."/>
            <person name="Mikheyev A.S."/>
        </authorList>
    </citation>
    <scope>NUCLEOTIDE SEQUENCE [LARGE SCALE GENOMIC DNA]</scope>
    <source>
        <strain evidence="2">Daus_M_001</strain>
        <tissue evidence="2">Leg muscle</tissue>
    </source>
</reference>
<dbReference type="InterPro" id="IPR013103">
    <property type="entry name" value="RVT_2"/>
</dbReference>
<evidence type="ECO:0000313" key="3">
    <source>
        <dbReference type="Proteomes" id="UP001159363"/>
    </source>
</evidence>
<dbReference type="Pfam" id="PF07727">
    <property type="entry name" value="RVT_2"/>
    <property type="match status" value="1"/>
</dbReference>
<keyword evidence="3" id="KW-1185">Reference proteome</keyword>
<sequence>MVQVGILKLNRALYGLKGAPRCWNQRFHKFAIESGLERSAKDASLYRKNNLHLILFVDDIFLFGTEEEIEKFVVSLQAEFNAKD</sequence>
<dbReference type="Proteomes" id="UP001159363">
    <property type="component" value="Chromosome 7"/>
</dbReference>
<gene>
    <name evidence="2" type="ORF">PR048_021630</name>
</gene>